<dbReference type="OrthoDB" id="8970543at2"/>
<dbReference type="SUPFAM" id="SSF53850">
    <property type="entry name" value="Periplasmic binding protein-like II"/>
    <property type="match status" value="1"/>
</dbReference>
<dbReference type="PANTHER" id="PTHR42928">
    <property type="entry name" value="TRICARBOXYLATE-BINDING PROTEIN"/>
    <property type="match status" value="1"/>
</dbReference>
<evidence type="ECO:0000313" key="3">
    <source>
        <dbReference type="EMBL" id="RBI85819.1"/>
    </source>
</evidence>
<feature type="signal peptide" evidence="2">
    <location>
        <begin position="1"/>
        <end position="20"/>
    </location>
</feature>
<reference evidence="3 4" key="1">
    <citation type="submission" date="2018-07" db="EMBL/GenBank/DDBJ databases">
        <title>Rhodosalinus sp. strain E84T genomic sequence and assembly.</title>
        <authorList>
            <person name="Liu Z.-W."/>
            <person name="Lu D.-C."/>
        </authorList>
    </citation>
    <scope>NUCLEOTIDE SEQUENCE [LARGE SCALE GENOMIC DNA]</scope>
    <source>
        <strain evidence="3 4">E84</strain>
    </source>
</reference>
<feature type="chain" id="PRO_5016892763" evidence="2">
    <location>
        <begin position="21"/>
        <end position="316"/>
    </location>
</feature>
<accession>A0A365UA26</accession>
<dbReference type="AlphaFoldDB" id="A0A365UA26"/>
<keyword evidence="4" id="KW-1185">Reference proteome</keyword>
<dbReference type="InterPro" id="IPR042100">
    <property type="entry name" value="Bug_dom1"/>
</dbReference>
<dbReference type="PANTHER" id="PTHR42928:SF5">
    <property type="entry name" value="BLR1237 PROTEIN"/>
    <property type="match status" value="1"/>
</dbReference>
<dbReference type="InterPro" id="IPR005064">
    <property type="entry name" value="BUG"/>
</dbReference>
<dbReference type="RefSeq" id="WP_113289078.1">
    <property type="nucleotide sequence ID" value="NZ_QNTQ01000006.1"/>
</dbReference>
<gene>
    <name evidence="3" type="ORF">DRV85_08860</name>
</gene>
<dbReference type="EMBL" id="QNTQ01000006">
    <property type="protein sequence ID" value="RBI85819.1"/>
    <property type="molecule type" value="Genomic_DNA"/>
</dbReference>
<evidence type="ECO:0000313" key="4">
    <source>
        <dbReference type="Proteomes" id="UP000253370"/>
    </source>
</evidence>
<comment type="caution">
    <text evidence="3">The sequence shown here is derived from an EMBL/GenBank/DDBJ whole genome shotgun (WGS) entry which is preliminary data.</text>
</comment>
<dbReference type="Gene3D" id="3.40.190.10">
    <property type="entry name" value="Periplasmic binding protein-like II"/>
    <property type="match status" value="1"/>
</dbReference>
<name>A0A365UA26_9RHOB</name>
<proteinExistence type="inferred from homology"/>
<dbReference type="Gene3D" id="3.40.190.150">
    <property type="entry name" value="Bordetella uptake gene, domain 1"/>
    <property type="match status" value="1"/>
</dbReference>
<dbReference type="Proteomes" id="UP000253370">
    <property type="component" value="Unassembled WGS sequence"/>
</dbReference>
<dbReference type="Pfam" id="PF03401">
    <property type="entry name" value="TctC"/>
    <property type="match status" value="1"/>
</dbReference>
<evidence type="ECO:0000256" key="1">
    <source>
        <dbReference type="ARBA" id="ARBA00006987"/>
    </source>
</evidence>
<dbReference type="CDD" id="cd07012">
    <property type="entry name" value="PBP2_Bug_TTT"/>
    <property type="match status" value="1"/>
</dbReference>
<evidence type="ECO:0000256" key="2">
    <source>
        <dbReference type="SAM" id="SignalP"/>
    </source>
</evidence>
<organism evidence="3 4">
    <name type="scientific">Rhodosalinus halophilus</name>
    <dbReference type="NCBI Taxonomy" id="2259333"/>
    <lineage>
        <taxon>Bacteria</taxon>
        <taxon>Pseudomonadati</taxon>
        <taxon>Pseudomonadota</taxon>
        <taxon>Alphaproteobacteria</taxon>
        <taxon>Rhodobacterales</taxon>
        <taxon>Paracoccaceae</taxon>
        <taxon>Rhodosalinus</taxon>
    </lineage>
</organism>
<keyword evidence="2" id="KW-0732">Signal</keyword>
<sequence length="316" mass="32704">MRGILRTLAILPFMAGAAVAQDYPTKPVTMVVGFSAGGGMDTLARMAAEPAGEALGQQIAVENRPGAGGTIAPGYVANAEPDGYTIWLGETAATIGPVVHGDVGYDPIDSFVPIAQLAVAPLALVAGADVEASNIQEFVDLVKANPGQYFYASPGVATLQHLAVEALADEAGLELDAIQFQGGSPSMQALLSGEVSFAVVSLNAARSQAEGGNVKILGVTTAEPVPGFEEIRPISDVIEGFSAAPRQFVMAPAGTPDDAVQALRDAFRTAMENEQLREDLSARGLVPTYIDGPDLAEELPGVIETWSETARSVLDN</sequence>
<protein>
    <submittedName>
        <fullName evidence="3">Tripartite tricarboxylate transporter substrate binding protein</fullName>
    </submittedName>
</protein>
<dbReference type="PIRSF" id="PIRSF017082">
    <property type="entry name" value="YflP"/>
    <property type="match status" value="1"/>
</dbReference>
<comment type="similarity">
    <text evidence="1">Belongs to the UPF0065 (bug) family.</text>
</comment>